<evidence type="ECO:0000256" key="1">
    <source>
        <dbReference type="SAM" id="Coils"/>
    </source>
</evidence>
<dbReference type="PANTHER" id="PTHR47080">
    <property type="entry name" value="CHROMOSOME 16 OPEN READING FRAME 96"/>
    <property type="match status" value="1"/>
</dbReference>
<evidence type="ECO:0000256" key="2">
    <source>
        <dbReference type="SAM" id="MobiDB-lite"/>
    </source>
</evidence>
<proteinExistence type="predicted"/>
<dbReference type="InterPro" id="IPR032013">
    <property type="entry name" value="DUF4795"/>
</dbReference>
<protein>
    <recommendedName>
        <fullName evidence="3">DUF4795 domain-containing protein</fullName>
    </recommendedName>
</protein>
<dbReference type="PANTHER" id="PTHR47080:SF1">
    <property type="entry name" value="CHROMOSOME 16 OPEN READING FRAME 96"/>
    <property type="match status" value="1"/>
</dbReference>
<dbReference type="Pfam" id="PF16043">
    <property type="entry name" value="DUF4795"/>
    <property type="match status" value="1"/>
</dbReference>
<sequence>MSNTSLVSVKELIESAFGGDDANTINFKLLEAVLYILARQLRMLGRRVQVTCGPLSPTHTLSRLSVSEVKIEASGVIRDTNKKLKAADKGQLKRGKSETETGNASKKASSLHKTEAGLDILESSKEVELRVISQRSDSHEEPDLNPQAMTAATGKQHEKILVVERIPSQELKKKKSGRPDISVVTFEQFETLVSKVKELEDRLAPARKPSFPENEELINEIRKGGSLTDAMAALQLGARLESSEKTLENLINLVTELAQKTGVDLTGTGSRPTHGTQDAPGSTSQIAQHSKKELHESERISQMELRRALMDTHSQIIKELTEQNEKARLTTEEAVNSAKKIEENLHVAIELGDRMQELESLVADYTDRITYIDTGVSAQMNSYQEQLTQMQFDLESGLDAMAESLANSGTDPAAVAELNGRFSTLQSDLDHISASQRDLGEMQKQYSEDLQALWKDIELIRCIKPDRAEVLDALRDKAGLSDLNGRVRQDQFEAVHGDLLKRIAAAYDKFNNQEFVWQRMIDDVIKEINERVDYDQVIALRDEAEKHLTNLQQKVEELAKIVGKPRVACVTKKLCLEGNCLSCTTAGRLEEKVEPLPELPALLRCHGYPPAHNLEDKTLRESGDAPCYQGRLIKHSIDPRAFFCHRFCGGAHTVTTDIKRTHPPEMVVQSVNYPTSMDEEFPPITVISPQPCDPCNKPE</sequence>
<feature type="region of interest" description="Disordered" evidence="2">
    <location>
        <begin position="85"/>
        <end position="115"/>
    </location>
</feature>
<name>A0ABQ7PPU0_PLUXY</name>
<feature type="domain" description="DUF4795" evidence="3">
    <location>
        <begin position="411"/>
        <end position="600"/>
    </location>
</feature>
<keyword evidence="5" id="KW-1185">Reference proteome</keyword>
<feature type="region of interest" description="Disordered" evidence="2">
    <location>
        <begin position="263"/>
        <end position="297"/>
    </location>
</feature>
<evidence type="ECO:0000259" key="3">
    <source>
        <dbReference type="Pfam" id="PF16043"/>
    </source>
</evidence>
<feature type="compositionally biased region" description="Basic and acidic residues" evidence="2">
    <location>
        <begin position="85"/>
        <end position="99"/>
    </location>
</feature>
<feature type="compositionally biased region" description="Polar residues" evidence="2">
    <location>
        <begin position="267"/>
        <end position="288"/>
    </location>
</feature>
<reference evidence="4 5" key="1">
    <citation type="submission" date="2021-06" db="EMBL/GenBank/DDBJ databases">
        <title>A haploid diamondback moth (Plutella xylostella L.) genome assembly resolves 31 chromosomes and identifies a diamide resistance mutation.</title>
        <authorList>
            <person name="Ward C.M."/>
            <person name="Perry K.D."/>
            <person name="Baker G."/>
            <person name="Powis K."/>
            <person name="Heckel D.G."/>
            <person name="Baxter S.W."/>
        </authorList>
    </citation>
    <scope>NUCLEOTIDE SEQUENCE [LARGE SCALE GENOMIC DNA]</scope>
    <source>
        <strain evidence="4 5">LV</strain>
        <tissue evidence="4">Single pupa</tissue>
    </source>
</reference>
<gene>
    <name evidence="4" type="ORF">JYU34_022612</name>
</gene>
<keyword evidence="1" id="KW-0175">Coiled coil</keyword>
<feature type="coiled-coil region" evidence="1">
    <location>
        <begin position="534"/>
        <end position="561"/>
    </location>
</feature>
<dbReference type="EMBL" id="JAHIBW010000053">
    <property type="protein sequence ID" value="KAG7294986.1"/>
    <property type="molecule type" value="Genomic_DNA"/>
</dbReference>
<feature type="coiled-coil region" evidence="1">
    <location>
        <begin position="310"/>
        <end position="368"/>
    </location>
</feature>
<evidence type="ECO:0000313" key="5">
    <source>
        <dbReference type="Proteomes" id="UP000823941"/>
    </source>
</evidence>
<organism evidence="4 5">
    <name type="scientific">Plutella xylostella</name>
    <name type="common">Diamondback moth</name>
    <name type="synonym">Plutella maculipennis</name>
    <dbReference type="NCBI Taxonomy" id="51655"/>
    <lineage>
        <taxon>Eukaryota</taxon>
        <taxon>Metazoa</taxon>
        <taxon>Ecdysozoa</taxon>
        <taxon>Arthropoda</taxon>
        <taxon>Hexapoda</taxon>
        <taxon>Insecta</taxon>
        <taxon>Pterygota</taxon>
        <taxon>Neoptera</taxon>
        <taxon>Endopterygota</taxon>
        <taxon>Lepidoptera</taxon>
        <taxon>Glossata</taxon>
        <taxon>Ditrysia</taxon>
        <taxon>Yponomeutoidea</taxon>
        <taxon>Plutellidae</taxon>
        <taxon>Plutella</taxon>
    </lineage>
</organism>
<accession>A0ABQ7PPU0</accession>
<dbReference type="Proteomes" id="UP000823941">
    <property type="component" value="Unassembled WGS sequence"/>
</dbReference>
<evidence type="ECO:0000313" key="4">
    <source>
        <dbReference type="EMBL" id="KAG7294986.1"/>
    </source>
</evidence>
<comment type="caution">
    <text evidence="4">The sequence shown here is derived from an EMBL/GenBank/DDBJ whole genome shotgun (WGS) entry which is preliminary data.</text>
</comment>